<keyword evidence="2" id="KW-1133">Transmembrane helix</keyword>
<feature type="compositionally biased region" description="Low complexity" evidence="1">
    <location>
        <begin position="200"/>
        <end position="226"/>
    </location>
</feature>
<feature type="compositionally biased region" description="Basic and acidic residues" evidence="1">
    <location>
        <begin position="39"/>
        <end position="49"/>
    </location>
</feature>
<reference evidence="4" key="1">
    <citation type="journal article" date="2019" name="Int. J. Syst. Evol. Microbiol.">
        <title>The Global Catalogue of Microorganisms (GCM) 10K type strain sequencing project: providing services to taxonomists for standard genome sequencing and annotation.</title>
        <authorList>
            <consortium name="The Broad Institute Genomics Platform"/>
            <consortium name="The Broad Institute Genome Sequencing Center for Infectious Disease"/>
            <person name="Wu L."/>
            <person name="Ma J."/>
        </authorList>
    </citation>
    <scope>NUCLEOTIDE SEQUENCE [LARGE SCALE GENOMIC DNA]</scope>
    <source>
        <strain evidence="4">JCM 18542</strain>
    </source>
</reference>
<sequence>MSTPDDPQPPTPGDDPRGTPGSEPSQWGFDSAPGSEAHGGPDADGSRADAPRKRTGLFVSGGVAAVAVVVAVVFAVLYGTGTAPFNSSDDADIEAATEDYVNAFNSQKVDDLRGAICKDDAKQLDGLTDGQGSTNPITVERVGGVSIDGSTATAKVTASAKAADGKPDQETLTLGYKKEGDAWKVCPSLAPPEQAPAPQAPADQAPAPQAPADQAPAPQAPADQGN</sequence>
<dbReference type="EMBL" id="BAABKQ010000001">
    <property type="protein sequence ID" value="GAA4810772.1"/>
    <property type="molecule type" value="Genomic_DNA"/>
</dbReference>
<gene>
    <name evidence="3" type="ORF">GCM10023353_13980</name>
</gene>
<keyword evidence="2" id="KW-0812">Transmembrane</keyword>
<evidence type="ECO:0000256" key="2">
    <source>
        <dbReference type="SAM" id="Phobius"/>
    </source>
</evidence>
<comment type="caution">
    <text evidence="3">The sequence shown here is derived from an EMBL/GenBank/DDBJ whole genome shotgun (WGS) entry which is preliminary data.</text>
</comment>
<feature type="region of interest" description="Disordered" evidence="1">
    <location>
        <begin position="1"/>
        <end position="49"/>
    </location>
</feature>
<evidence type="ECO:0000313" key="4">
    <source>
        <dbReference type="Proteomes" id="UP001500839"/>
    </source>
</evidence>
<dbReference type="RefSeq" id="WP_200174195.1">
    <property type="nucleotide sequence ID" value="NZ_BAABKQ010000001.1"/>
</dbReference>
<evidence type="ECO:0000256" key="1">
    <source>
        <dbReference type="SAM" id="MobiDB-lite"/>
    </source>
</evidence>
<feature type="transmembrane region" description="Helical" evidence="2">
    <location>
        <begin position="57"/>
        <end position="78"/>
    </location>
</feature>
<feature type="region of interest" description="Disordered" evidence="1">
    <location>
        <begin position="184"/>
        <end position="226"/>
    </location>
</feature>
<keyword evidence="2" id="KW-0472">Membrane</keyword>
<organism evidence="3 4">
    <name type="scientific">Tomitella cavernea</name>
    <dbReference type="NCBI Taxonomy" id="1387982"/>
    <lineage>
        <taxon>Bacteria</taxon>
        <taxon>Bacillati</taxon>
        <taxon>Actinomycetota</taxon>
        <taxon>Actinomycetes</taxon>
        <taxon>Mycobacteriales</taxon>
        <taxon>Tomitella</taxon>
    </lineage>
</organism>
<evidence type="ECO:0008006" key="5">
    <source>
        <dbReference type="Google" id="ProtNLM"/>
    </source>
</evidence>
<protein>
    <recommendedName>
        <fullName evidence="5">Nuclear transport factor 2 family protein</fullName>
    </recommendedName>
</protein>
<evidence type="ECO:0000313" key="3">
    <source>
        <dbReference type="EMBL" id="GAA4810772.1"/>
    </source>
</evidence>
<name>A0ABP9CGI9_9ACTN</name>
<proteinExistence type="predicted"/>
<feature type="compositionally biased region" description="Pro residues" evidence="1">
    <location>
        <begin position="1"/>
        <end position="13"/>
    </location>
</feature>
<dbReference type="Proteomes" id="UP001500839">
    <property type="component" value="Unassembled WGS sequence"/>
</dbReference>
<feature type="compositionally biased region" description="Pro residues" evidence="1">
    <location>
        <begin position="189"/>
        <end position="199"/>
    </location>
</feature>
<accession>A0ABP9CGI9</accession>
<keyword evidence="4" id="KW-1185">Reference proteome</keyword>